<feature type="region of interest" description="Disordered" evidence="1">
    <location>
        <begin position="1"/>
        <end position="24"/>
    </location>
</feature>
<organism evidence="2">
    <name type="scientific">marine sediment metagenome</name>
    <dbReference type="NCBI Taxonomy" id="412755"/>
    <lineage>
        <taxon>unclassified sequences</taxon>
        <taxon>metagenomes</taxon>
        <taxon>ecological metagenomes</taxon>
    </lineage>
</organism>
<comment type="caution">
    <text evidence="2">The sequence shown here is derived from an EMBL/GenBank/DDBJ whole genome shotgun (WGS) entry which is preliminary data.</text>
</comment>
<gene>
    <name evidence="2" type="ORF">S03H2_24359</name>
</gene>
<accession>X1EWC0</accession>
<evidence type="ECO:0000313" key="2">
    <source>
        <dbReference type="EMBL" id="GAH37686.1"/>
    </source>
</evidence>
<feature type="non-terminal residue" evidence="2">
    <location>
        <position position="1"/>
    </location>
</feature>
<protein>
    <submittedName>
        <fullName evidence="2">Uncharacterized protein</fullName>
    </submittedName>
</protein>
<reference evidence="2" key="1">
    <citation type="journal article" date="2014" name="Front. Microbiol.">
        <title>High frequency of phylogenetically diverse reductive dehalogenase-homologous genes in deep subseafloor sedimentary metagenomes.</title>
        <authorList>
            <person name="Kawai M."/>
            <person name="Futagami T."/>
            <person name="Toyoda A."/>
            <person name="Takaki Y."/>
            <person name="Nishi S."/>
            <person name="Hori S."/>
            <person name="Arai W."/>
            <person name="Tsubouchi T."/>
            <person name="Morono Y."/>
            <person name="Uchiyama I."/>
            <person name="Ito T."/>
            <person name="Fujiyama A."/>
            <person name="Inagaki F."/>
            <person name="Takami H."/>
        </authorList>
    </citation>
    <scope>NUCLEOTIDE SEQUENCE</scope>
    <source>
        <strain evidence="2">Expedition CK06-06</strain>
    </source>
</reference>
<dbReference type="EMBL" id="BARU01013510">
    <property type="protein sequence ID" value="GAH37686.1"/>
    <property type="molecule type" value="Genomic_DNA"/>
</dbReference>
<proteinExistence type="predicted"/>
<evidence type="ECO:0000256" key="1">
    <source>
        <dbReference type="SAM" id="MobiDB-lite"/>
    </source>
</evidence>
<dbReference type="AlphaFoldDB" id="X1EWC0"/>
<feature type="compositionally biased region" description="Basic and acidic residues" evidence="1">
    <location>
        <begin position="7"/>
        <end position="22"/>
    </location>
</feature>
<name>X1EWC0_9ZZZZ</name>
<sequence>CFSIQGENRHTRGDAKDGKSKGDQTSQLHKVLEMTDTLCLYAFHRFYVI</sequence>